<dbReference type="Proteomes" id="UP001433508">
    <property type="component" value="Unassembled WGS sequence"/>
</dbReference>
<protein>
    <submittedName>
        <fullName evidence="1">ACN9-domain-containing protein</fullName>
    </submittedName>
</protein>
<dbReference type="EMBL" id="MU971349">
    <property type="protein sequence ID" value="KAK9239065.1"/>
    <property type="molecule type" value="Genomic_DNA"/>
</dbReference>
<proteinExistence type="predicted"/>
<accession>A0ACC3T5Z1</accession>
<sequence length="149" mass="17367">MRASASVLARVSRRSERTNIPELNVLPPIPLYRRILRAHRRLPLEQRFLGDQYVKTEFRLHSRIENPLHIIGFLSSWQQYVEAIEGDKWKEAKLDVGKLEKMSQQQIIQFYELMQSAKGLNSEYSPHFVDNATSGEDPDSDNNENNTKK</sequence>
<organism evidence="1 2">
    <name type="scientific">Lipomyces kononenkoae</name>
    <name type="common">Yeast</name>
    <dbReference type="NCBI Taxonomy" id="34357"/>
    <lineage>
        <taxon>Eukaryota</taxon>
        <taxon>Fungi</taxon>
        <taxon>Dikarya</taxon>
        <taxon>Ascomycota</taxon>
        <taxon>Saccharomycotina</taxon>
        <taxon>Lipomycetes</taxon>
        <taxon>Lipomycetales</taxon>
        <taxon>Lipomycetaceae</taxon>
        <taxon>Lipomyces</taxon>
    </lineage>
</organism>
<evidence type="ECO:0000313" key="1">
    <source>
        <dbReference type="EMBL" id="KAK9239065.1"/>
    </source>
</evidence>
<keyword evidence="2" id="KW-1185">Reference proteome</keyword>
<gene>
    <name evidence="1" type="ORF">V1525DRAFT_431158</name>
</gene>
<comment type="caution">
    <text evidence="1">The sequence shown here is derived from an EMBL/GenBank/DDBJ whole genome shotgun (WGS) entry which is preliminary data.</text>
</comment>
<reference evidence="2" key="1">
    <citation type="journal article" date="2024" name="Front. Bioeng. Biotechnol.">
        <title>Genome-scale model development and genomic sequencing of the oleaginous clade Lipomyces.</title>
        <authorList>
            <person name="Czajka J.J."/>
            <person name="Han Y."/>
            <person name="Kim J."/>
            <person name="Mondo S.J."/>
            <person name="Hofstad B.A."/>
            <person name="Robles A."/>
            <person name="Haridas S."/>
            <person name="Riley R."/>
            <person name="LaButti K."/>
            <person name="Pangilinan J."/>
            <person name="Andreopoulos W."/>
            <person name="Lipzen A."/>
            <person name="Yan J."/>
            <person name="Wang M."/>
            <person name="Ng V."/>
            <person name="Grigoriev I.V."/>
            <person name="Spatafora J.W."/>
            <person name="Magnuson J.K."/>
            <person name="Baker S.E."/>
            <person name="Pomraning K.R."/>
        </authorList>
    </citation>
    <scope>NUCLEOTIDE SEQUENCE [LARGE SCALE GENOMIC DNA]</scope>
    <source>
        <strain evidence="2">CBS 7786</strain>
    </source>
</reference>
<evidence type="ECO:0000313" key="2">
    <source>
        <dbReference type="Proteomes" id="UP001433508"/>
    </source>
</evidence>
<name>A0ACC3T5Z1_LIPKO</name>